<feature type="region of interest" description="Disordered" evidence="3">
    <location>
        <begin position="547"/>
        <end position="585"/>
    </location>
</feature>
<evidence type="ECO:0000313" key="6">
    <source>
        <dbReference type="Proteomes" id="UP000310189"/>
    </source>
</evidence>
<feature type="domain" description="CN hydrolase" evidence="4">
    <location>
        <begin position="1127"/>
        <end position="1384"/>
    </location>
</feature>
<organism evidence="5 6">
    <name type="scientific">Wallemia hederae</name>
    <dbReference type="NCBI Taxonomy" id="1540922"/>
    <lineage>
        <taxon>Eukaryota</taxon>
        <taxon>Fungi</taxon>
        <taxon>Dikarya</taxon>
        <taxon>Basidiomycota</taxon>
        <taxon>Wallemiomycotina</taxon>
        <taxon>Wallemiomycetes</taxon>
        <taxon>Wallemiales</taxon>
        <taxon>Wallemiaceae</taxon>
        <taxon>Wallemia</taxon>
    </lineage>
</organism>
<dbReference type="GO" id="GO:0006541">
    <property type="term" value="P:glutamine metabolic process"/>
    <property type="evidence" value="ECO:0007669"/>
    <property type="project" value="TreeGrafter"/>
</dbReference>
<gene>
    <name evidence="5" type="ORF">E3P99_03906</name>
</gene>
<feature type="compositionally biased region" description="Polar residues" evidence="3">
    <location>
        <begin position="516"/>
        <end position="532"/>
    </location>
</feature>
<feature type="compositionally biased region" description="Low complexity" evidence="3">
    <location>
        <begin position="853"/>
        <end position="865"/>
    </location>
</feature>
<feature type="region of interest" description="Disordered" evidence="3">
    <location>
        <begin position="670"/>
        <end position="784"/>
    </location>
</feature>
<dbReference type="SUPFAM" id="SSF56317">
    <property type="entry name" value="Carbon-nitrogen hydrolase"/>
    <property type="match status" value="1"/>
</dbReference>
<feature type="region of interest" description="Disordered" evidence="3">
    <location>
        <begin position="270"/>
        <end position="317"/>
    </location>
</feature>
<dbReference type="InterPro" id="IPR001110">
    <property type="entry name" value="UPF0012_CS"/>
</dbReference>
<feature type="region of interest" description="Disordered" evidence="3">
    <location>
        <begin position="629"/>
        <end position="652"/>
    </location>
</feature>
<keyword evidence="6" id="KW-1185">Reference proteome</keyword>
<feature type="compositionally biased region" description="Low complexity" evidence="3">
    <location>
        <begin position="28"/>
        <end position="43"/>
    </location>
</feature>
<feature type="region of interest" description="Disordered" evidence="3">
    <location>
        <begin position="513"/>
        <end position="532"/>
    </location>
</feature>
<sequence length="1410" mass="155031">MNLDISKPFKDLLEPLDRLVNINDSNPAASTTSLNSNDASSSSSKRKNKETVEERLDALMKKANQNQSTASPPLDPPPIITTGSFNSSAASLRDSKSTHSGDKTAIKVKTVSWNMADSLVKGDLEVLLGHVPPYTPHPLTSDRLPQLDRDDAHPYHLVVVAGQECPTTSNILPRGFSVALRDRNKRDTANESNVDLSQPAPSPNPSATTQTTANEQQHASSIQSGWSGILEQWFCHGAGTCQNADVPPTPGELATNETLLAPPPLVDRKLSASAQSSNSSVGMQTSTSANSQNQQATRPPMIKRHFSKSSRFEKDLSKQTNYGSGPYELLLKERLMGIYIAVFVYKGARHLVEGSSTAVVTAGLLGGRLGNKGAVGASVKIAGTRLLFINSHLAAHEHRLAERLENMQKIQRSLAVDTFLPPNDPKNFKEDVTERFDFTWIMGDLNMRVDITRKHADWLIMNKDYKAALEFDQLRTVMKNGEGFTGFNEAEIKFPPTFKYDVAKRSRTLRRRSWDNRSMNRTSTPDMSRPSLDSTAEFVEINDDDLSSIASTSRSGQSSSNAAKSPSMASSRLTSDVEDDSDDEDDEALRIAAINASQMEDSKLFAGVDVDRAVENVKDAFRSLVKPISTASNDNNSSHRRSIDSRRSSNRLSVDFSKRNSSVITDFDSRRNSFAGSSTNSAIHKRRSSSSVACESTTNRKPRNLSLDVNNLDNHNSGGPLSAGASPFSRSSFSKKLKKSLRKSSQSSGSKYDEDLRNSAIDETASNDPDEDLKSTYDSSPKQRVPSWCDRILWRSMLATEIENGERLRTRKFSKLGNAISHVLRRRSSSRGSLKEIGSSLSISNLAHHNRNSHSTSSQSHTQPPAAEAEVIEPDNARPKLQASRSVEELSKSSPTTRVSFFTGSSPMSTVKSEKKEKEKDDKRKFLARFRSNSLGTTKGDDPLEPPQPLRDVKLRKSFSWLETSAGRSSPELLSPAEMTGSPSISPKNLSLSTTLNENNNSSSKVNQPAPNQSDGLQVSKWLVNSFPSLFGSGSGKQPTGLLFDNGMNKTNSDTSTAAFQTPVEVEPPKLRGQVDCINYNSLTDFEMRKLEGRSDHRPFMYCTPALSQSHLMLKQSSALYNRMRNFKLSLIQLGATTADKSSNLSRARQLILDASRDNKSDVVVLPECFNSPYGVKYFEKYAEPIPVPGQVNGEVSESIKMLSDVAKEAKVYLIGGSIPEREEGTNRIFNTLTVYDSDGNLVGKHRKLHLFDIDIPGKISFKESETLTAGSDITIVESPFGKIGLGICYDVRFPEMAMIAARKGCVAMIYPGAFNTTTGPLHWELLQRARAVDNQFYVAMCSPARVETADYHAWGHSTVVNPSGQVIATTDEKESIVYADIDVEALKSIRSGIPLYSQRRFDVYDDVSK</sequence>
<dbReference type="Gene3D" id="3.60.110.10">
    <property type="entry name" value="Carbon-nitrogen hydrolase"/>
    <property type="match status" value="1"/>
</dbReference>
<dbReference type="InterPro" id="IPR000300">
    <property type="entry name" value="IPPc"/>
</dbReference>
<feature type="region of interest" description="Disordered" evidence="3">
    <location>
        <begin position="849"/>
        <end position="951"/>
    </location>
</feature>
<protein>
    <recommendedName>
        <fullName evidence="4">CN hydrolase domain-containing protein</fullName>
    </recommendedName>
</protein>
<feature type="compositionally biased region" description="Polar residues" evidence="3">
    <location>
        <begin position="707"/>
        <end position="719"/>
    </location>
</feature>
<proteinExistence type="inferred from homology"/>
<comment type="caution">
    <text evidence="5">The sequence shown here is derived from an EMBL/GenBank/DDBJ whole genome shotgun (WGS) entry which is preliminary data.</text>
</comment>
<dbReference type="GO" id="GO:0006528">
    <property type="term" value="P:asparagine metabolic process"/>
    <property type="evidence" value="ECO:0007669"/>
    <property type="project" value="TreeGrafter"/>
</dbReference>
<feature type="region of interest" description="Disordered" evidence="3">
    <location>
        <begin position="24"/>
        <end position="102"/>
    </location>
</feature>
<feature type="compositionally biased region" description="Low complexity" evidence="3">
    <location>
        <begin position="989"/>
        <end position="1004"/>
    </location>
</feature>
<dbReference type="GO" id="GO:0005739">
    <property type="term" value="C:mitochondrion"/>
    <property type="evidence" value="ECO:0007669"/>
    <property type="project" value="TreeGrafter"/>
</dbReference>
<dbReference type="Gene3D" id="3.60.10.10">
    <property type="entry name" value="Endonuclease/exonuclease/phosphatase"/>
    <property type="match status" value="2"/>
</dbReference>
<dbReference type="SUPFAM" id="SSF56219">
    <property type="entry name" value="DNase I-like"/>
    <property type="match status" value="1"/>
</dbReference>
<evidence type="ECO:0000256" key="3">
    <source>
        <dbReference type="SAM" id="MobiDB-lite"/>
    </source>
</evidence>
<accession>A0A4T0FCR4</accession>
<dbReference type="GO" id="GO:0050152">
    <property type="term" value="F:omega-amidase activity"/>
    <property type="evidence" value="ECO:0007669"/>
    <property type="project" value="TreeGrafter"/>
</dbReference>
<feature type="compositionally biased region" description="Basic and acidic residues" evidence="3">
    <location>
        <begin position="49"/>
        <end position="60"/>
    </location>
</feature>
<comment type="similarity">
    <text evidence="1">Belongs to the carbon-nitrogen hydrolase superfamily. NIT1/NIT2 family.</text>
</comment>
<reference evidence="5 6" key="1">
    <citation type="submission" date="2019-03" db="EMBL/GenBank/DDBJ databases">
        <title>Sequencing 23 genomes of Wallemia ichthyophaga.</title>
        <authorList>
            <person name="Gostincar C."/>
        </authorList>
    </citation>
    <scope>NUCLEOTIDE SEQUENCE [LARGE SCALE GENOMIC DNA]</scope>
    <source>
        <strain evidence="5 6">EXF-5753</strain>
    </source>
</reference>
<dbReference type="GO" id="GO:0006107">
    <property type="term" value="P:oxaloacetate metabolic process"/>
    <property type="evidence" value="ECO:0007669"/>
    <property type="project" value="TreeGrafter"/>
</dbReference>
<dbReference type="FunFam" id="3.60.110.10:FF:000002">
    <property type="entry name" value="Nitrilase family member 2"/>
    <property type="match status" value="1"/>
</dbReference>
<dbReference type="EMBL" id="SPNW01000099">
    <property type="protein sequence ID" value="TIA85758.1"/>
    <property type="molecule type" value="Genomic_DNA"/>
</dbReference>
<dbReference type="Pfam" id="PF00795">
    <property type="entry name" value="CN_hydrolase"/>
    <property type="match status" value="1"/>
</dbReference>
<feature type="compositionally biased region" description="Basic and acidic residues" evidence="3">
    <location>
        <begin position="93"/>
        <end position="102"/>
    </location>
</feature>
<evidence type="ECO:0000256" key="2">
    <source>
        <dbReference type="ARBA" id="ARBA00022801"/>
    </source>
</evidence>
<dbReference type="SMART" id="SM00128">
    <property type="entry name" value="IPPc"/>
    <property type="match status" value="1"/>
</dbReference>
<dbReference type="Pfam" id="PF22669">
    <property type="entry name" value="Exo_endo_phos2"/>
    <property type="match status" value="2"/>
</dbReference>
<feature type="region of interest" description="Disordered" evidence="3">
    <location>
        <begin position="965"/>
        <end position="1015"/>
    </location>
</feature>
<feature type="compositionally biased region" description="Low complexity" evidence="3">
    <location>
        <begin position="722"/>
        <end position="732"/>
    </location>
</feature>
<dbReference type="InterPro" id="IPR003010">
    <property type="entry name" value="C-N_Hydrolase"/>
</dbReference>
<feature type="compositionally biased region" description="Polar residues" evidence="3">
    <location>
        <begin position="892"/>
        <end position="911"/>
    </location>
</feature>
<feature type="compositionally biased region" description="Basic residues" evidence="3">
    <location>
        <begin position="733"/>
        <end position="742"/>
    </location>
</feature>
<dbReference type="InterPro" id="IPR036526">
    <property type="entry name" value="C-N_Hydrolase_sf"/>
</dbReference>
<feature type="compositionally biased region" description="Polar residues" evidence="3">
    <location>
        <begin position="689"/>
        <end position="699"/>
    </location>
</feature>
<dbReference type="PANTHER" id="PTHR23088">
    <property type="entry name" value="NITRILASE-RELATED"/>
    <property type="match status" value="1"/>
</dbReference>
<feature type="compositionally biased region" description="Low complexity" evidence="3">
    <location>
        <begin position="271"/>
        <end position="297"/>
    </location>
</feature>
<feature type="compositionally biased region" description="Polar residues" evidence="3">
    <location>
        <begin position="205"/>
        <end position="222"/>
    </location>
</feature>
<feature type="compositionally biased region" description="Polar residues" evidence="3">
    <location>
        <begin position="81"/>
        <end position="90"/>
    </location>
</feature>
<dbReference type="PROSITE" id="PS01227">
    <property type="entry name" value="UPF0012"/>
    <property type="match status" value="1"/>
</dbReference>
<dbReference type="InterPro" id="IPR045254">
    <property type="entry name" value="Nit1/2_C-N_Hydrolase"/>
</dbReference>
<feature type="compositionally biased region" description="Basic and acidic residues" evidence="3">
    <location>
        <begin position="912"/>
        <end position="925"/>
    </location>
</feature>
<feature type="compositionally biased region" description="Polar residues" evidence="3">
    <location>
        <begin position="548"/>
        <end position="574"/>
    </location>
</feature>
<dbReference type="OrthoDB" id="10250282at2759"/>
<dbReference type="PROSITE" id="PS50263">
    <property type="entry name" value="CN_HYDROLASE"/>
    <property type="match status" value="1"/>
</dbReference>
<evidence type="ECO:0000313" key="5">
    <source>
        <dbReference type="EMBL" id="TIA85758.1"/>
    </source>
</evidence>
<feature type="region of interest" description="Disordered" evidence="3">
    <location>
        <begin position="189"/>
        <end position="222"/>
    </location>
</feature>
<dbReference type="CDD" id="cd07572">
    <property type="entry name" value="nit"/>
    <property type="match status" value="1"/>
</dbReference>
<keyword evidence="2" id="KW-0378">Hydrolase</keyword>
<dbReference type="GO" id="GO:0016791">
    <property type="term" value="F:phosphatase activity"/>
    <property type="evidence" value="ECO:0007669"/>
    <property type="project" value="InterPro"/>
</dbReference>
<feature type="compositionally biased region" description="Polar residues" evidence="3">
    <location>
        <begin position="672"/>
        <end position="682"/>
    </location>
</feature>
<evidence type="ECO:0000256" key="1">
    <source>
        <dbReference type="ARBA" id="ARBA00010613"/>
    </source>
</evidence>
<feature type="compositionally biased region" description="Polar residues" evidence="3">
    <location>
        <begin position="1005"/>
        <end position="1015"/>
    </location>
</feature>
<name>A0A4T0FCR4_9BASI</name>
<dbReference type="GO" id="GO:0046856">
    <property type="term" value="P:phosphatidylinositol dephosphorylation"/>
    <property type="evidence" value="ECO:0007669"/>
    <property type="project" value="InterPro"/>
</dbReference>
<dbReference type="InterPro" id="IPR036691">
    <property type="entry name" value="Endo/exonu/phosph_ase_sf"/>
</dbReference>
<feature type="compositionally biased region" description="Acidic residues" evidence="3">
    <location>
        <begin position="576"/>
        <end position="585"/>
    </location>
</feature>
<dbReference type="PANTHER" id="PTHR23088:SF30">
    <property type="entry name" value="OMEGA-AMIDASE NIT2"/>
    <property type="match status" value="1"/>
</dbReference>
<evidence type="ECO:0000259" key="4">
    <source>
        <dbReference type="PROSITE" id="PS50263"/>
    </source>
</evidence>
<dbReference type="Proteomes" id="UP000310189">
    <property type="component" value="Unassembled WGS sequence"/>
</dbReference>